<dbReference type="InterPro" id="IPR017900">
    <property type="entry name" value="4Fe4S_Fe_S_CS"/>
</dbReference>
<evidence type="ECO:0000259" key="12">
    <source>
        <dbReference type="PROSITE" id="PS51379"/>
    </source>
</evidence>
<dbReference type="SUPFAM" id="SSF54862">
    <property type="entry name" value="4Fe-4S ferredoxins"/>
    <property type="match status" value="1"/>
</dbReference>
<keyword evidence="4 11" id="KW-0004">4Fe-4S</keyword>
<dbReference type="PRINTS" id="PR00354">
    <property type="entry name" value="7FE8SFRDOXIN"/>
</dbReference>
<evidence type="ECO:0000256" key="3">
    <source>
        <dbReference type="ARBA" id="ARBA00022448"/>
    </source>
</evidence>
<protein>
    <recommendedName>
        <fullName evidence="11">Ferredoxin</fullName>
    </recommendedName>
</protein>
<keyword evidence="14" id="KW-1185">Reference proteome</keyword>
<dbReference type="Pfam" id="PF00037">
    <property type="entry name" value="Fer4"/>
    <property type="match status" value="1"/>
</dbReference>
<accession>A0A842HTD2</accession>
<dbReference type="Pfam" id="PF11953">
    <property type="entry name" value="DUF3470"/>
    <property type="match status" value="1"/>
</dbReference>
<name>A0A842HTD2_9BURK</name>
<keyword evidence="9 11" id="KW-0411">Iron-sulfur</keyword>
<evidence type="ECO:0000313" key="14">
    <source>
        <dbReference type="Proteomes" id="UP000545386"/>
    </source>
</evidence>
<evidence type="ECO:0000256" key="2">
    <source>
        <dbReference type="ARBA" id="ARBA00001966"/>
    </source>
</evidence>
<dbReference type="EMBL" id="JACJUU010000018">
    <property type="protein sequence ID" value="MBC2771034.1"/>
    <property type="molecule type" value="Genomic_DNA"/>
</dbReference>
<evidence type="ECO:0000256" key="5">
    <source>
        <dbReference type="ARBA" id="ARBA00022723"/>
    </source>
</evidence>
<evidence type="ECO:0000256" key="7">
    <source>
        <dbReference type="ARBA" id="ARBA00022982"/>
    </source>
</evidence>
<dbReference type="PANTHER" id="PTHR42859:SF2">
    <property type="entry name" value="FERREDOXIN"/>
    <property type="match status" value="1"/>
</dbReference>
<comment type="caution">
    <text evidence="13">The sequence shown here is derived from an EMBL/GenBank/DDBJ whole genome shotgun (WGS) entry which is preliminary data.</text>
</comment>
<organism evidence="13 14">
    <name type="scientific">Pusillimonas minor</name>
    <dbReference type="NCBI Taxonomy" id="2697024"/>
    <lineage>
        <taxon>Bacteria</taxon>
        <taxon>Pseudomonadati</taxon>
        <taxon>Pseudomonadota</taxon>
        <taxon>Betaproteobacteria</taxon>
        <taxon>Burkholderiales</taxon>
        <taxon>Alcaligenaceae</taxon>
        <taxon>Pusillimonas</taxon>
    </lineage>
</organism>
<sequence length="113" mass="12647">MAFVVTESCIACKYTDCVSVCPMECFFEGPNFMVINPDECIDCSICVGQCPVGAIVEASEIAPDQAHFVQLNRDLSHDPRWKRITQAKPPLPEHEVWAAAKNKLHLLKQQIET</sequence>
<comment type="cofactor">
    <cofactor evidence="2 11">
        <name>[4Fe-4S] cluster</name>
        <dbReference type="ChEBI" id="CHEBI:49883"/>
    </cofactor>
</comment>
<dbReference type="Proteomes" id="UP000545386">
    <property type="component" value="Unassembled WGS sequence"/>
</dbReference>
<feature type="domain" description="4Fe-4S ferredoxin-type" evidence="12">
    <location>
        <begin position="1"/>
        <end position="30"/>
    </location>
</feature>
<keyword evidence="10 11" id="KW-0003">3Fe-4S</keyword>
<evidence type="ECO:0000256" key="8">
    <source>
        <dbReference type="ARBA" id="ARBA00023004"/>
    </source>
</evidence>
<dbReference type="InterPro" id="IPR017896">
    <property type="entry name" value="4Fe4S_Fe-S-bd"/>
</dbReference>
<evidence type="ECO:0000256" key="11">
    <source>
        <dbReference type="RuleBase" id="RU364098"/>
    </source>
</evidence>
<evidence type="ECO:0000256" key="9">
    <source>
        <dbReference type="ARBA" id="ARBA00023014"/>
    </source>
</evidence>
<dbReference type="RefSeq" id="WP_093969164.1">
    <property type="nucleotide sequence ID" value="NZ_JACJUU010000018.1"/>
</dbReference>
<keyword evidence="5 11" id="KW-0479">Metal-binding</keyword>
<dbReference type="PROSITE" id="PS00198">
    <property type="entry name" value="4FE4S_FER_1"/>
    <property type="match status" value="1"/>
</dbReference>
<feature type="domain" description="4Fe-4S ferredoxin-type" evidence="12">
    <location>
        <begin position="31"/>
        <end position="60"/>
    </location>
</feature>
<comment type="cofactor">
    <cofactor evidence="1 11">
        <name>[3Fe-4S] cluster</name>
        <dbReference type="ChEBI" id="CHEBI:21137"/>
    </cofactor>
</comment>
<dbReference type="PROSITE" id="PS51379">
    <property type="entry name" value="4FE4S_FER_2"/>
    <property type="match status" value="2"/>
</dbReference>
<dbReference type="GO" id="GO:0051538">
    <property type="term" value="F:3 iron, 4 sulfur cluster binding"/>
    <property type="evidence" value="ECO:0007669"/>
    <property type="project" value="UniProtKB-KW"/>
</dbReference>
<keyword evidence="3 11" id="KW-0813">Transport</keyword>
<dbReference type="GO" id="GO:0046872">
    <property type="term" value="F:metal ion binding"/>
    <property type="evidence" value="ECO:0007669"/>
    <property type="project" value="UniProtKB-KW"/>
</dbReference>
<dbReference type="InterPro" id="IPR000813">
    <property type="entry name" value="7Fe_ferredoxin"/>
</dbReference>
<gene>
    <name evidence="13" type="ORF">GTU67_14075</name>
</gene>
<dbReference type="GO" id="GO:0009055">
    <property type="term" value="F:electron transfer activity"/>
    <property type="evidence" value="ECO:0007669"/>
    <property type="project" value="InterPro"/>
</dbReference>
<dbReference type="Gene3D" id="3.30.70.20">
    <property type="match status" value="1"/>
</dbReference>
<keyword evidence="7 11" id="KW-0249">Electron transport</keyword>
<keyword evidence="8 11" id="KW-0408">Iron</keyword>
<dbReference type="InterPro" id="IPR054829">
    <property type="entry name" value="FdxA"/>
</dbReference>
<dbReference type="PANTHER" id="PTHR42859">
    <property type="entry name" value="OXIDOREDUCTASE"/>
    <property type="match status" value="1"/>
</dbReference>
<dbReference type="GO" id="GO:0051539">
    <property type="term" value="F:4 iron, 4 sulfur cluster binding"/>
    <property type="evidence" value="ECO:0007669"/>
    <property type="project" value="UniProtKB-KW"/>
</dbReference>
<reference evidence="13 14" key="1">
    <citation type="submission" date="2020-08" db="EMBL/GenBank/DDBJ databases">
        <title>Paraeoetvoesia sp. YC-7-48 draft genome sequence.</title>
        <authorList>
            <person name="Yao L."/>
        </authorList>
    </citation>
    <scope>NUCLEOTIDE SEQUENCE [LARGE SCALE GENOMIC DNA]</scope>
    <source>
        <strain evidence="14">YC-7-48</strain>
    </source>
</reference>
<dbReference type="InterPro" id="IPR022569">
    <property type="entry name" value="Fd_C"/>
</dbReference>
<evidence type="ECO:0000256" key="4">
    <source>
        <dbReference type="ARBA" id="ARBA00022485"/>
    </source>
</evidence>
<proteinExistence type="predicted"/>
<comment type="function">
    <text evidence="11">Ferredoxins are iron-sulfur proteins that transfer electrons in a wide variety of metabolic reactions.</text>
</comment>
<dbReference type="AlphaFoldDB" id="A0A842HTD2"/>
<evidence type="ECO:0000313" key="13">
    <source>
        <dbReference type="EMBL" id="MBC2771034.1"/>
    </source>
</evidence>
<dbReference type="InterPro" id="IPR050294">
    <property type="entry name" value="RnfB_subfamily"/>
</dbReference>
<evidence type="ECO:0000256" key="1">
    <source>
        <dbReference type="ARBA" id="ARBA00001927"/>
    </source>
</evidence>
<evidence type="ECO:0000256" key="10">
    <source>
        <dbReference type="ARBA" id="ARBA00023291"/>
    </source>
</evidence>
<evidence type="ECO:0000256" key="6">
    <source>
        <dbReference type="ARBA" id="ARBA00022737"/>
    </source>
</evidence>
<keyword evidence="6 11" id="KW-0677">Repeat</keyword>
<dbReference type="NCBIfam" id="NF045490">
    <property type="entry name" value="FdxA_Protbact"/>
    <property type="match status" value="1"/>
</dbReference>